<dbReference type="Proteomes" id="UP001176961">
    <property type="component" value="Unassembled WGS sequence"/>
</dbReference>
<dbReference type="EMBL" id="CATQJL010000001">
    <property type="protein sequence ID" value="CAJ0590877.1"/>
    <property type="molecule type" value="Genomic_DNA"/>
</dbReference>
<organism evidence="1 2">
    <name type="scientific">Cylicocyclus nassatus</name>
    <name type="common">Nematode worm</name>
    <dbReference type="NCBI Taxonomy" id="53992"/>
    <lineage>
        <taxon>Eukaryota</taxon>
        <taxon>Metazoa</taxon>
        <taxon>Ecdysozoa</taxon>
        <taxon>Nematoda</taxon>
        <taxon>Chromadorea</taxon>
        <taxon>Rhabditida</taxon>
        <taxon>Rhabditina</taxon>
        <taxon>Rhabditomorpha</taxon>
        <taxon>Strongyloidea</taxon>
        <taxon>Strongylidae</taxon>
        <taxon>Cylicocyclus</taxon>
    </lineage>
</organism>
<evidence type="ECO:0000313" key="2">
    <source>
        <dbReference type="Proteomes" id="UP001176961"/>
    </source>
</evidence>
<keyword evidence="2" id="KW-1185">Reference proteome</keyword>
<gene>
    <name evidence="1" type="ORF">CYNAS_LOCUS2860</name>
</gene>
<evidence type="ECO:0000313" key="1">
    <source>
        <dbReference type="EMBL" id="CAJ0590877.1"/>
    </source>
</evidence>
<reference evidence="1" key="1">
    <citation type="submission" date="2023-07" db="EMBL/GenBank/DDBJ databases">
        <authorList>
            <consortium name="CYATHOMIX"/>
        </authorList>
    </citation>
    <scope>NUCLEOTIDE SEQUENCE</scope>
    <source>
        <strain evidence="1">N/A</strain>
    </source>
</reference>
<proteinExistence type="predicted"/>
<protein>
    <submittedName>
        <fullName evidence="1">Uncharacterized protein</fullName>
    </submittedName>
</protein>
<dbReference type="AlphaFoldDB" id="A0AA36DNF1"/>
<comment type="caution">
    <text evidence="1">The sequence shown here is derived from an EMBL/GenBank/DDBJ whole genome shotgun (WGS) entry which is preliminary data.</text>
</comment>
<accession>A0AA36DNF1</accession>
<name>A0AA36DNF1_CYLNA</name>
<sequence>MSIIIEKTKHDAWQCVKRKLQNLNHNTQVDEIQRRWKSMRDTGRAGRYSLGRPGHMAMCVPIFFGSCGS</sequence>